<evidence type="ECO:0000256" key="3">
    <source>
        <dbReference type="ARBA" id="ARBA00022737"/>
    </source>
</evidence>
<feature type="region of interest" description="Disordered" evidence="9">
    <location>
        <begin position="92"/>
        <end position="150"/>
    </location>
</feature>
<evidence type="ECO:0000256" key="5">
    <source>
        <dbReference type="ARBA" id="ARBA00022833"/>
    </source>
</evidence>
<dbReference type="InterPro" id="IPR013087">
    <property type="entry name" value="Znf_C2H2_type"/>
</dbReference>
<protein>
    <submittedName>
        <fullName evidence="12">Uncharacterized protein</fullName>
    </submittedName>
</protein>
<feature type="compositionally biased region" description="Basic and acidic residues" evidence="9">
    <location>
        <begin position="92"/>
        <end position="107"/>
    </location>
</feature>
<dbReference type="PROSITE" id="PS50157">
    <property type="entry name" value="ZINC_FINGER_C2H2_2"/>
    <property type="match status" value="2"/>
</dbReference>
<dbReference type="AlphaFoldDB" id="A0A7R9I5M4"/>
<dbReference type="Gene3D" id="3.40.1800.20">
    <property type="match status" value="1"/>
</dbReference>
<dbReference type="InterPro" id="IPR036236">
    <property type="entry name" value="Znf_C2H2_sf"/>
</dbReference>
<feature type="domain" description="C2H2-type" evidence="10">
    <location>
        <begin position="268"/>
        <end position="298"/>
    </location>
</feature>
<evidence type="ECO:0000256" key="1">
    <source>
        <dbReference type="ARBA" id="ARBA00004123"/>
    </source>
</evidence>
<keyword evidence="3" id="KW-0677">Repeat</keyword>
<feature type="binding site" evidence="8">
    <location>
        <position position="19"/>
    </location>
    <ligand>
        <name>Zn(2+)</name>
        <dbReference type="ChEBI" id="CHEBI:29105"/>
    </ligand>
</feature>
<reference evidence="12" key="1">
    <citation type="submission" date="2020-11" db="EMBL/GenBank/DDBJ databases">
        <authorList>
            <person name="Tran Van P."/>
        </authorList>
    </citation>
    <scope>NUCLEOTIDE SEQUENCE</scope>
</reference>
<dbReference type="SUPFAM" id="SSF57667">
    <property type="entry name" value="beta-beta-alpha zinc fingers"/>
    <property type="match status" value="1"/>
</dbReference>
<gene>
    <name evidence="12" type="ORF">TBIB3V08_LOCUS10571</name>
</gene>
<dbReference type="InterPro" id="IPR050331">
    <property type="entry name" value="Zinc_finger"/>
</dbReference>
<feature type="region of interest" description="Disordered" evidence="9">
    <location>
        <begin position="386"/>
        <end position="421"/>
    </location>
</feature>
<evidence type="ECO:0000313" key="12">
    <source>
        <dbReference type="EMBL" id="CAD7448284.1"/>
    </source>
</evidence>
<feature type="binding site" evidence="8">
    <location>
        <position position="22"/>
    </location>
    <ligand>
        <name>Zn(2+)</name>
        <dbReference type="ChEBI" id="CHEBI:29105"/>
    </ligand>
</feature>
<dbReference type="EMBL" id="OD569799">
    <property type="protein sequence ID" value="CAD7448284.1"/>
    <property type="molecule type" value="Genomic_DNA"/>
</dbReference>
<keyword evidence="2 8" id="KW-0479">Metal-binding</keyword>
<dbReference type="PANTHER" id="PTHR16515:SF66">
    <property type="entry name" value="C2H2-TYPE DOMAIN-CONTAINING PROTEIN"/>
    <property type="match status" value="1"/>
</dbReference>
<feature type="binding site" evidence="8">
    <location>
        <position position="65"/>
    </location>
    <ligand>
        <name>Zn(2+)</name>
        <dbReference type="ChEBI" id="CHEBI:29105"/>
    </ligand>
</feature>
<dbReference type="PROSITE" id="PS00028">
    <property type="entry name" value="ZINC_FINGER_C2H2_1"/>
    <property type="match status" value="2"/>
</dbReference>
<evidence type="ECO:0000259" key="10">
    <source>
        <dbReference type="PROSITE" id="PS50157"/>
    </source>
</evidence>
<evidence type="ECO:0000256" key="6">
    <source>
        <dbReference type="ARBA" id="ARBA00023242"/>
    </source>
</evidence>
<keyword evidence="6" id="KW-0539">Nucleus</keyword>
<dbReference type="PROSITE" id="PS51915">
    <property type="entry name" value="ZAD"/>
    <property type="match status" value="1"/>
</dbReference>
<dbReference type="GO" id="GO:0008270">
    <property type="term" value="F:zinc ion binding"/>
    <property type="evidence" value="ECO:0007669"/>
    <property type="project" value="UniProtKB-UniRule"/>
</dbReference>
<dbReference type="Gene3D" id="3.30.160.60">
    <property type="entry name" value="Classic Zinc Finger"/>
    <property type="match status" value="1"/>
</dbReference>
<keyword evidence="5 8" id="KW-0862">Zinc</keyword>
<dbReference type="InterPro" id="IPR012934">
    <property type="entry name" value="Znf_AD"/>
</dbReference>
<accession>A0A7R9I5M4</accession>
<name>A0A7R9I5M4_9NEOP</name>
<dbReference type="GO" id="GO:0005634">
    <property type="term" value="C:nucleus"/>
    <property type="evidence" value="ECO:0007669"/>
    <property type="project" value="UniProtKB-SubCell"/>
</dbReference>
<dbReference type="SUPFAM" id="SSF57716">
    <property type="entry name" value="Glucocorticoid receptor-like (DNA-binding domain)"/>
    <property type="match status" value="1"/>
</dbReference>
<evidence type="ECO:0000256" key="8">
    <source>
        <dbReference type="PROSITE-ProRule" id="PRU01263"/>
    </source>
</evidence>
<feature type="domain" description="ZAD" evidence="11">
    <location>
        <begin position="17"/>
        <end position="92"/>
    </location>
</feature>
<evidence type="ECO:0000256" key="9">
    <source>
        <dbReference type="SAM" id="MobiDB-lite"/>
    </source>
</evidence>
<evidence type="ECO:0000256" key="4">
    <source>
        <dbReference type="ARBA" id="ARBA00022771"/>
    </source>
</evidence>
<feature type="binding site" evidence="8">
    <location>
        <position position="68"/>
    </location>
    <ligand>
        <name>Zn(2+)</name>
        <dbReference type="ChEBI" id="CHEBI:29105"/>
    </ligand>
</feature>
<feature type="domain" description="C2H2-type" evidence="10">
    <location>
        <begin position="214"/>
        <end position="242"/>
    </location>
</feature>
<evidence type="ECO:0000256" key="2">
    <source>
        <dbReference type="ARBA" id="ARBA00022723"/>
    </source>
</evidence>
<dbReference type="Pfam" id="PF07776">
    <property type="entry name" value="zf-AD"/>
    <property type="match status" value="1"/>
</dbReference>
<organism evidence="12">
    <name type="scientific">Timema bartmani</name>
    <dbReference type="NCBI Taxonomy" id="61472"/>
    <lineage>
        <taxon>Eukaryota</taxon>
        <taxon>Metazoa</taxon>
        <taxon>Ecdysozoa</taxon>
        <taxon>Arthropoda</taxon>
        <taxon>Hexapoda</taxon>
        <taxon>Insecta</taxon>
        <taxon>Pterygota</taxon>
        <taxon>Neoptera</taxon>
        <taxon>Polyneoptera</taxon>
        <taxon>Phasmatodea</taxon>
        <taxon>Timematodea</taxon>
        <taxon>Timematoidea</taxon>
        <taxon>Timematidae</taxon>
        <taxon>Timema</taxon>
    </lineage>
</organism>
<dbReference type="SMART" id="SM00355">
    <property type="entry name" value="ZnF_C2H2"/>
    <property type="match status" value="3"/>
</dbReference>
<keyword evidence="4 7" id="KW-0863">Zinc-finger</keyword>
<evidence type="ECO:0000256" key="7">
    <source>
        <dbReference type="PROSITE-ProRule" id="PRU00042"/>
    </source>
</evidence>
<proteinExistence type="predicted"/>
<dbReference type="GO" id="GO:0010468">
    <property type="term" value="P:regulation of gene expression"/>
    <property type="evidence" value="ECO:0007669"/>
    <property type="project" value="TreeGrafter"/>
</dbReference>
<dbReference type="PANTHER" id="PTHR16515">
    <property type="entry name" value="PR DOMAIN ZINC FINGER PROTEIN"/>
    <property type="match status" value="1"/>
</dbReference>
<comment type="subcellular location">
    <subcellularLocation>
        <location evidence="1">Nucleus</location>
    </subcellularLocation>
</comment>
<sequence>MAENRPVQTTASTAAEGVCRLCGKTKVDLISIYSEEASAKNILQKMKDLLNINVTLQDKLSKRVCHSCVTQLTLCDGMVEFFMKNQEVLKKKYPEETEPGELSKDLSTDADSGEPNEACAVDGDEDTLSPVEDPPNINTNVSTDGGAEQGVERTKMSIVLDPESLGVSINQDMLFALHGLDATLPVACDFCESEFDDLEKFDIHMASHKEVRFFSCQLCTNTYMSWSNLVAHRKACHGGSVLSCEECSERRYHPDLGPVNYAVGDFPVGCEECGAGFHSLNELYRHFRDQANHNTVRRVKIAKKYCNEISHTDSATSLPAGYSMNWGWVRVGENWRGIAKGRTEVHNTSGKEPDANGRHLVSNRLIHRKMTGPSGTALATCVSRTGSGRPNLDMGSRTPLVRSRGANSSHTFLRVESPGTG</sequence>
<dbReference type="SMART" id="SM00868">
    <property type="entry name" value="zf-AD"/>
    <property type="match status" value="1"/>
</dbReference>
<evidence type="ECO:0000259" key="11">
    <source>
        <dbReference type="PROSITE" id="PS51915"/>
    </source>
</evidence>